<proteinExistence type="predicted"/>
<reference evidence="3" key="1">
    <citation type="submission" date="2016-10" db="EMBL/GenBank/DDBJ databases">
        <authorList>
            <person name="Varghese N."/>
            <person name="Submissions S."/>
        </authorList>
    </citation>
    <scope>NUCLEOTIDE SEQUENCE [LARGE SCALE GENOMIC DNA]</scope>
    <source>
        <strain evidence="3">BL9</strain>
    </source>
</reference>
<evidence type="ECO:0000313" key="2">
    <source>
        <dbReference type="EMBL" id="SCX81277.1"/>
    </source>
</evidence>
<organism evidence="2 3">
    <name type="scientific">Paenibacillus polysaccharolyticus</name>
    <dbReference type="NCBI Taxonomy" id="582692"/>
    <lineage>
        <taxon>Bacteria</taxon>
        <taxon>Bacillati</taxon>
        <taxon>Bacillota</taxon>
        <taxon>Bacilli</taxon>
        <taxon>Bacillales</taxon>
        <taxon>Paenibacillaceae</taxon>
        <taxon>Paenibacillus</taxon>
    </lineage>
</organism>
<dbReference type="STRING" id="582692.SAMN05720606_101102"/>
<accession>A0A1G5ATN9</accession>
<dbReference type="RefSeq" id="WP_090914880.1">
    <property type="nucleotide sequence ID" value="NZ_FMVM01000001.1"/>
</dbReference>
<name>A0A1G5ATN9_9BACL</name>
<sequence>MRKKKVLISLGGLFLLVTSLSLFAGVGAASKPVTFDASTPITFTTQEDFNAKKIPPGFDKRENIETGKKLGIDVKSAQSEATTFTKKLRAVFNKDSITVNQELTSDGDYLVGSGGSIDLNMDGQKHNLSILSSLVSHFELKNGTHLLTGSFETEIQQDDGTLVPSTVSFTSIVETGEGIYSVTMGTIEDGPVVLMFGDDSFATQEIRDIIRGQANFEEDVL</sequence>
<dbReference type="Proteomes" id="UP000198538">
    <property type="component" value="Unassembled WGS sequence"/>
</dbReference>
<gene>
    <name evidence="2" type="ORF">SAMN05720606_101102</name>
</gene>
<keyword evidence="3" id="KW-1185">Reference proteome</keyword>
<protein>
    <submittedName>
        <fullName evidence="2">Uncharacterized protein</fullName>
    </submittedName>
</protein>
<dbReference type="EMBL" id="FMVM01000001">
    <property type="protein sequence ID" value="SCX81277.1"/>
    <property type="molecule type" value="Genomic_DNA"/>
</dbReference>
<keyword evidence="1" id="KW-0732">Signal</keyword>
<evidence type="ECO:0000313" key="3">
    <source>
        <dbReference type="Proteomes" id="UP000198538"/>
    </source>
</evidence>
<dbReference type="AlphaFoldDB" id="A0A1G5ATN9"/>
<feature type="chain" id="PRO_5039251862" evidence="1">
    <location>
        <begin position="25"/>
        <end position="221"/>
    </location>
</feature>
<evidence type="ECO:0000256" key="1">
    <source>
        <dbReference type="SAM" id="SignalP"/>
    </source>
</evidence>
<feature type="signal peptide" evidence="1">
    <location>
        <begin position="1"/>
        <end position="24"/>
    </location>
</feature>